<dbReference type="AlphaFoldDB" id="A0A1R3IKQ8"/>
<sequence length="31" mass="3557">MATGQLTWEIVRIAKAVFIRLLRVGSENIDR</sequence>
<evidence type="ECO:0000313" key="2">
    <source>
        <dbReference type="Proteomes" id="UP000187203"/>
    </source>
</evidence>
<organism evidence="1 2">
    <name type="scientific">Corchorus olitorius</name>
    <dbReference type="NCBI Taxonomy" id="93759"/>
    <lineage>
        <taxon>Eukaryota</taxon>
        <taxon>Viridiplantae</taxon>
        <taxon>Streptophyta</taxon>
        <taxon>Embryophyta</taxon>
        <taxon>Tracheophyta</taxon>
        <taxon>Spermatophyta</taxon>
        <taxon>Magnoliopsida</taxon>
        <taxon>eudicotyledons</taxon>
        <taxon>Gunneridae</taxon>
        <taxon>Pentapetalae</taxon>
        <taxon>rosids</taxon>
        <taxon>malvids</taxon>
        <taxon>Malvales</taxon>
        <taxon>Malvaceae</taxon>
        <taxon>Grewioideae</taxon>
        <taxon>Apeibeae</taxon>
        <taxon>Corchorus</taxon>
    </lineage>
</organism>
<reference evidence="2" key="1">
    <citation type="submission" date="2013-09" db="EMBL/GenBank/DDBJ databases">
        <title>Corchorus olitorius genome sequencing.</title>
        <authorList>
            <person name="Alam M."/>
            <person name="Haque M.S."/>
            <person name="Islam M.S."/>
            <person name="Emdad E.M."/>
            <person name="Islam M.M."/>
            <person name="Ahmed B."/>
            <person name="Halim A."/>
            <person name="Hossen Q.M.M."/>
            <person name="Hossain M.Z."/>
            <person name="Ahmed R."/>
            <person name="Khan M.M."/>
            <person name="Islam R."/>
            <person name="Rashid M.M."/>
            <person name="Khan S.A."/>
            <person name="Rahman M.S."/>
            <person name="Alam M."/>
            <person name="Yahiya A.S."/>
            <person name="Khan M.S."/>
            <person name="Azam M.S."/>
            <person name="Haque T."/>
            <person name="Lashkar M.Z.H."/>
            <person name="Akhand A.I."/>
            <person name="Morshed G."/>
            <person name="Roy S."/>
            <person name="Uddin K.S."/>
            <person name="Rabeya T."/>
            <person name="Hossain A.S."/>
            <person name="Chowdhury A."/>
            <person name="Snigdha A.R."/>
            <person name="Mortoza M.S."/>
            <person name="Matin S.A."/>
            <person name="Hoque S.M.E."/>
            <person name="Islam M.K."/>
            <person name="Roy D.K."/>
            <person name="Haider R."/>
            <person name="Moosa M.M."/>
            <person name="Elias S.M."/>
            <person name="Hasan A.M."/>
            <person name="Jahan S."/>
            <person name="Shafiuddin M."/>
            <person name="Mahmood N."/>
            <person name="Shommy N.S."/>
        </authorList>
    </citation>
    <scope>NUCLEOTIDE SEQUENCE [LARGE SCALE GENOMIC DNA]</scope>
    <source>
        <strain evidence="2">cv. O-4</strain>
    </source>
</reference>
<dbReference type="EMBL" id="AWUE01018017">
    <property type="protein sequence ID" value="OMO83167.1"/>
    <property type="molecule type" value="Genomic_DNA"/>
</dbReference>
<evidence type="ECO:0000313" key="1">
    <source>
        <dbReference type="EMBL" id="OMO83167.1"/>
    </source>
</evidence>
<name>A0A1R3IKQ8_9ROSI</name>
<accession>A0A1R3IKQ8</accession>
<comment type="caution">
    <text evidence="1">The sequence shown here is derived from an EMBL/GenBank/DDBJ whole genome shotgun (WGS) entry which is preliminary data.</text>
</comment>
<proteinExistence type="predicted"/>
<protein>
    <submittedName>
        <fullName evidence="1">Uncharacterized protein</fullName>
    </submittedName>
</protein>
<keyword evidence="2" id="KW-1185">Reference proteome</keyword>
<dbReference type="Proteomes" id="UP000187203">
    <property type="component" value="Unassembled WGS sequence"/>
</dbReference>
<gene>
    <name evidence="1" type="ORF">COLO4_22645</name>
</gene>